<dbReference type="InterPro" id="IPR050090">
    <property type="entry name" value="Tyrosine_recombinase_XerCD"/>
</dbReference>
<evidence type="ECO:0000313" key="6">
    <source>
        <dbReference type="Proteomes" id="UP001355298"/>
    </source>
</evidence>
<organism evidence="5 6">
    <name type="scientific">Flagellimonas halotolerans</name>
    <dbReference type="NCBI Taxonomy" id="3112164"/>
    <lineage>
        <taxon>Bacteria</taxon>
        <taxon>Pseudomonadati</taxon>
        <taxon>Bacteroidota</taxon>
        <taxon>Flavobacteriia</taxon>
        <taxon>Flavobacteriales</taxon>
        <taxon>Flavobacteriaceae</taxon>
        <taxon>Flagellimonas</taxon>
    </lineage>
</organism>
<gene>
    <name evidence="5" type="ORF">VOP03_04350</name>
</gene>
<evidence type="ECO:0000256" key="3">
    <source>
        <dbReference type="ARBA" id="ARBA00023172"/>
    </source>
</evidence>
<evidence type="ECO:0000313" key="5">
    <source>
        <dbReference type="EMBL" id="MEC4264570.1"/>
    </source>
</evidence>
<reference evidence="5 6" key="1">
    <citation type="submission" date="2024-01" db="EMBL/GenBank/DDBJ databases">
        <title>The strains designed SYSU M86414 and SYSU M84420 isolated from the marine sediment in San Sha City (Hainan Province, China).</title>
        <authorList>
            <person name="Guo D."/>
        </authorList>
    </citation>
    <scope>NUCLEOTIDE SEQUENCE [LARGE SCALE GENOMIC DNA]</scope>
    <source>
        <strain evidence="5 6">SYSU M84420</strain>
    </source>
</reference>
<evidence type="ECO:0000256" key="2">
    <source>
        <dbReference type="ARBA" id="ARBA00023125"/>
    </source>
</evidence>
<comment type="caution">
    <text evidence="5">The sequence shown here is derived from an EMBL/GenBank/DDBJ whole genome shotgun (WGS) entry which is preliminary data.</text>
</comment>
<accession>A0ABU6IN71</accession>
<dbReference type="PANTHER" id="PTHR30349">
    <property type="entry name" value="PHAGE INTEGRASE-RELATED"/>
    <property type="match status" value="1"/>
</dbReference>
<dbReference type="Pfam" id="PF00589">
    <property type="entry name" value="Phage_integrase"/>
    <property type="match status" value="1"/>
</dbReference>
<dbReference type="InterPro" id="IPR002104">
    <property type="entry name" value="Integrase_catalytic"/>
</dbReference>
<dbReference type="InterPro" id="IPR011010">
    <property type="entry name" value="DNA_brk_join_enz"/>
</dbReference>
<evidence type="ECO:0000256" key="1">
    <source>
        <dbReference type="ARBA" id="ARBA00008857"/>
    </source>
</evidence>
<dbReference type="Proteomes" id="UP001355298">
    <property type="component" value="Unassembled WGS sequence"/>
</dbReference>
<comment type="similarity">
    <text evidence="1">Belongs to the 'phage' integrase family.</text>
</comment>
<evidence type="ECO:0000259" key="4">
    <source>
        <dbReference type="PROSITE" id="PS51898"/>
    </source>
</evidence>
<dbReference type="RefSeq" id="WP_326277388.1">
    <property type="nucleotide sequence ID" value="NZ_JAYKYV010000002.1"/>
</dbReference>
<dbReference type="EMBL" id="JAYMGW010000002">
    <property type="protein sequence ID" value="MEC4264570.1"/>
    <property type="molecule type" value="Genomic_DNA"/>
</dbReference>
<name>A0ABU6IN71_9FLAO</name>
<keyword evidence="3" id="KW-0233">DNA recombination</keyword>
<protein>
    <submittedName>
        <fullName evidence="5">Tyrosine-type recombinase/integrase</fullName>
    </submittedName>
</protein>
<dbReference type="PANTHER" id="PTHR30349:SF41">
    <property type="entry name" value="INTEGRASE_RECOMBINASE PROTEIN MJ0367-RELATED"/>
    <property type="match status" value="1"/>
</dbReference>
<dbReference type="SUPFAM" id="SSF56349">
    <property type="entry name" value="DNA breaking-rejoining enzymes"/>
    <property type="match status" value="1"/>
</dbReference>
<sequence length="99" mass="11445">MFAQILFVRGAKRRKIYLVQFQQIVEIGGKRAKIHMHITAHTLRHSYATHLLEKGIEIRVIQKLLGYNSIKTTMIYTQVSEPTMLHVSSPFDDDNGDHL</sequence>
<keyword evidence="6" id="KW-1185">Reference proteome</keyword>
<feature type="domain" description="Tyr recombinase" evidence="4">
    <location>
        <begin position="1"/>
        <end position="92"/>
    </location>
</feature>
<dbReference type="InterPro" id="IPR013762">
    <property type="entry name" value="Integrase-like_cat_sf"/>
</dbReference>
<keyword evidence="2" id="KW-0238">DNA-binding</keyword>
<proteinExistence type="inferred from homology"/>
<dbReference type="PROSITE" id="PS51898">
    <property type="entry name" value="TYR_RECOMBINASE"/>
    <property type="match status" value="1"/>
</dbReference>
<dbReference type="Gene3D" id="1.10.443.10">
    <property type="entry name" value="Intergrase catalytic core"/>
    <property type="match status" value="1"/>
</dbReference>